<organism evidence="1">
    <name type="scientific">Rhizophora mucronata</name>
    <name type="common">Asiatic mangrove</name>
    <dbReference type="NCBI Taxonomy" id="61149"/>
    <lineage>
        <taxon>Eukaryota</taxon>
        <taxon>Viridiplantae</taxon>
        <taxon>Streptophyta</taxon>
        <taxon>Embryophyta</taxon>
        <taxon>Tracheophyta</taxon>
        <taxon>Spermatophyta</taxon>
        <taxon>Magnoliopsida</taxon>
        <taxon>eudicotyledons</taxon>
        <taxon>Gunneridae</taxon>
        <taxon>Pentapetalae</taxon>
        <taxon>rosids</taxon>
        <taxon>fabids</taxon>
        <taxon>Malpighiales</taxon>
        <taxon>Rhizophoraceae</taxon>
        <taxon>Rhizophora</taxon>
    </lineage>
</organism>
<proteinExistence type="predicted"/>
<dbReference type="EMBL" id="GGEC01006038">
    <property type="protein sequence ID" value="MBW86521.1"/>
    <property type="molecule type" value="Transcribed_RNA"/>
</dbReference>
<accession>A0A2P2IZ97</accession>
<reference evidence="1" key="1">
    <citation type="submission" date="2018-02" db="EMBL/GenBank/DDBJ databases">
        <title>Rhizophora mucronata_Transcriptome.</title>
        <authorList>
            <person name="Meera S.P."/>
            <person name="Sreeshan A."/>
            <person name="Augustine A."/>
        </authorList>
    </citation>
    <scope>NUCLEOTIDE SEQUENCE</scope>
    <source>
        <tissue evidence="1">Leaf</tissue>
    </source>
</reference>
<sequence length="24" mass="2895">MDTKNLKTRKIDIEVYTRGRITRS</sequence>
<dbReference type="AlphaFoldDB" id="A0A2P2IZ97"/>
<name>A0A2P2IZ97_RHIMU</name>
<evidence type="ECO:0000313" key="1">
    <source>
        <dbReference type="EMBL" id="MBW86521.1"/>
    </source>
</evidence>
<protein>
    <submittedName>
        <fullName evidence="1">Uncharacterized protein</fullName>
    </submittedName>
</protein>